<proteinExistence type="predicted"/>
<dbReference type="SUPFAM" id="SSF56601">
    <property type="entry name" value="beta-lactamase/transpeptidase-like"/>
    <property type="match status" value="1"/>
</dbReference>
<dbReference type="EMBL" id="CAFBOJ010000010">
    <property type="protein sequence ID" value="CAB4971896.1"/>
    <property type="molecule type" value="Genomic_DNA"/>
</dbReference>
<feature type="domain" description="Beta-lactamase-related" evidence="1">
    <location>
        <begin position="81"/>
        <end position="375"/>
    </location>
</feature>
<dbReference type="InterPro" id="IPR012338">
    <property type="entry name" value="Beta-lactam/transpept-like"/>
</dbReference>
<dbReference type="EMBL" id="CAFBQK010000009">
    <property type="protein sequence ID" value="CAB5046443.1"/>
    <property type="molecule type" value="Genomic_DNA"/>
</dbReference>
<dbReference type="InterPro" id="IPR001466">
    <property type="entry name" value="Beta-lactam-related"/>
</dbReference>
<evidence type="ECO:0000313" key="2">
    <source>
        <dbReference type="EMBL" id="CAB4765873.1"/>
    </source>
</evidence>
<dbReference type="AlphaFoldDB" id="A0A6J7BMN2"/>
<evidence type="ECO:0000313" key="5">
    <source>
        <dbReference type="EMBL" id="CAB5046443.1"/>
    </source>
</evidence>
<dbReference type="Gene3D" id="3.40.710.10">
    <property type="entry name" value="DD-peptidase/beta-lactamase superfamily"/>
    <property type="match status" value="1"/>
</dbReference>
<dbReference type="EMBL" id="CAFAZX010000109">
    <property type="protein sequence ID" value="CAB4845398.1"/>
    <property type="molecule type" value="Genomic_DNA"/>
</dbReference>
<evidence type="ECO:0000313" key="4">
    <source>
        <dbReference type="EMBL" id="CAB4971896.1"/>
    </source>
</evidence>
<sequence length="390" mass="43646">MTTFSEQFGFDRSEVNLANWLESPYSSWSFQNVPEIVPTAVIDGPGTSALPRAIDDAFLDQTFDDELPEKRRDYLDRTFTDAFLVVNKGKLISEYYREPMNESTRHLVFSVSKSITALLTGIVIDKYSLDVTKTVSHYLPNAKGSAYEDATIQDVLDMLVSVQFIEDYTLKAGVYARYRRAMLFMPPSKDELLPKEHLGEFLFTLPKASGDHGKVFAYQSPNTDVLGMILEKVTQTRFPTLLSELLWKPLGARSATVTVDGIGQSRTAGGIACAAHDLALLGELFRNLGFANGQQIVPEKWIQDTKENGNPQAWNVGDFETLFDHGRYRNKWYADGDGAYCGIGIHGQWMYVDPASESVIVKMSCQPVASDDELDTRILVFMRDIAASLR</sequence>
<organism evidence="3">
    <name type="scientific">freshwater metagenome</name>
    <dbReference type="NCBI Taxonomy" id="449393"/>
    <lineage>
        <taxon>unclassified sequences</taxon>
        <taxon>metagenomes</taxon>
        <taxon>ecological metagenomes</taxon>
    </lineage>
</organism>
<dbReference type="Pfam" id="PF00144">
    <property type="entry name" value="Beta-lactamase"/>
    <property type="match status" value="1"/>
</dbReference>
<dbReference type="PANTHER" id="PTHR43283">
    <property type="entry name" value="BETA-LACTAMASE-RELATED"/>
    <property type="match status" value="1"/>
</dbReference>
<evidence type="ECO:0000259" key="1">
    <source>
        <dbReference type="Pfam" id="PF00144"/>
    </source>
</evidence>
<protein>
    <submittedName>
        <fullName evidence="3">Unannotated protein</fullName>
    </submittedName>
</protein>
<gene>
    <name evidence="2" type="ORF">UFOPK2907_00231</name>
    <name evidence="3" type="ORF">UFOPK3241_01359</name>
    <name evidence="4" type="ORF">UFOPK3937_00184</name>
    <name evidence="5" type="ORF">UFOPK4265_00149</name>
</gene>
<reference evidence="3" key="1">
    <citation type="submission" date="2020-05" db="EMBL/GenBank/DDBJ databases">
        <authorList>
            <person name="Chiriac C."/>
            <person name="Salcher M."/>
            <person name="Ghai R."/>
            <person name="Kavagutti S V."/>
        </authorList>
    </citation>
    <scope>NUCLEOTIDE SEQUENCE</scope>
</reference>
<dbReference type="PANTHER" id="PTHR43283:SF7">
    <property type="entry name" value="BETA-LACTAMASE-RELATED DOMAIN-CONTAINING PROTEIN"/>
    <property type="match status" value="1"/>
</dbReference>
<dbReference type="InterPro" id="IPR050789">
    <property type="entry name" value="Diverse_Enzym_Activities"/>
</dbReference>
<accession>A0A6J7BMN2</accession>
<evidence type="ECO:0000313" key="3">
    <source>
        <dbReference type="EMBL" id="CAB4845398.1"/>
    </source>
</evidence>
<dbReference type="EMBL" id="CAEZZR010000012">
    <property type="protein sequence ID" value="CAB4765873.1"/>
    <property type="molecule type" value="Genomic_DNA"/>
</dbReference>
<name>A0A6J7BMN2_9ZZZZ</name>